<reference evidence="2" key="2">
    <citation type="submission" date="2016-04" db="EMBL/GenBank/DDBJ databases">
        <title>Planomonospora sphaerica JCM9374 whole genome shotgun sequence.</title>
        <authorList>
            <person name="Suzuki T."/>
            <person name="Dohra H."/>
            <person name="Kodani S."/>
        </authorList>
    </citation>
    <scope>NUCLEOTIDE SEQUENCE [LARGE SCALE GENOMIC DNA]</scope>
    <source>
        <strain evidence="2">JCM 9374</strain>
    </source>
</reference>
<gene>
    <name evidence="1" type="ORF">PS9374_00838</name>
</gene>
<dbReference type="PANTHER" id="PTHR43434">
    <property type="entry name" value="PHOSPHOGLYCOLATE PHOSPHATASE"/>
    <property type="match status" value="1"/>
</dbReference>
<reference evidence="1 2" key="1">
    <citation type="journal article" date="2016" name="Genome Announc.">
        <title>Draft Genome Sequence of Planomonospora sphaerica JCM9374, a Rare Actinomycete.</title>
        <authorList>
            <person name="Dohra H."/>
            <person name="Suzuki T."/>
            <person name="Inoue Y."/>
            <person name="Kodani S."/>
        </authorList>
    </citation>
    <scope>NUCLEOTIDE SEQUENCE [LARGE SCALE GENOMIC DNA]</scope>
    <source>
        <strain evidence="1 2">JCM 9374</strain>
    </source>
</reference>
<proteinExistence type="predicted"/>
<dbReference type="PANTHER" id="PTHR43434:SF1">
    <property type="entry name" value="PHOSPHOGLYCOLATE PHOSPHATASE"/>
    <property type="match status" value="1"/>
</dbReference>
<dbReference type="GO" id="GO:0006281">
    <property type="term" value="P:DNA repair"/>
    <property type="evidence" value="ECO:0007669"/>
    <property type="project" value="TreeGrafter"/>
</dbReference>
<dbReference type="AlphaFoldDB" id="A0A171BJU9"/>
<sequence length="211" mass="23261">MRHIVWDWNGTLFDDIEAVVGATNAVFEPYGVGAYDADGFRAVYTRPIWTAYERMLGRPLADGEWELMDQGFHDHYHRLMLECGLTADALSTLREWERAGGSQSLLSMWWHERLVAKVAEYGIDRHFTRVDGLLHSVPGGHKAESMVAHIKALGVDPADVLVIGDSVDDAHAAQHVGARAVLYTGGMTSRRDLQALGVPVVDTLADAVDHA</sequence>
<dbReference type="STRING" id="161355.PS9374_00838"/>
<dbReference type="SFLD" id="SFLDS00003">
    <property type="entry name" value="Haloacid_Dehalogenase"/>
    <property type="match status" value="1"/>
</dbReference>
<dbReference type="GO" id="GO:0008967">
    <property type="term" value="F:phosphoglycolate phosphatase activity"/>
    <property type="evidence" value="ECO:0007669"/>
    <property type="project" value="TreeGrafter"/>
</dbReference>
<dbReference type="Gene3D" id="3.40.50.1000">
    <property type="entry name" value="HAD superfamily/HAD-like"/>
    <property type="match status" value="1"/>
</dbReference>
<dbReference type="InterPro" id="IPR050155">
    <property type="entry name" value="HAD-like_hydrolase_sf"/>
</dbReference>
<dbReference type="GO" id="GO:0005829">
    <property type="term" value="C:cytosol"/>
    <property type="evidence" value="ECO:0007669"/>
    <property type="project" value="TreeGrafter"/>
</dbReference>
<dbReference type="Proteomes" id="UP000077701">
    <property type="component" value="Unassembled WGS sequence"/>
</dbReference>
<accession>A0A171BJU9</accession>
<dbReference type="InterPro" id="IPR036412">
    <property type="entry name" value="HAD-like_sf"/>
</dbReference>
<dbReference type="InterPro" id="IPR041492">
    <property type="entry name" value="HAD_2"/>
</dbReference>
<dbReference type="Pfam" id="PF13419">
    <property type="entry name" value="HAD_2"/>
    <property type="match status" value="1"/>
</dbReference>
<name>A0A171BJU9_9ACTN</name>
<comment type="caution">
    <text evidence="1">The sequence shown here is derived from an EMBL/GenBank/DDBJ whole genome shotgun (WGS) entry which is preliminary data.</text>
</comment>
<evidence type="ECO:0000313" key="2">
    <source>
        <dbReference type="Proteomes" id="UP000077701"/>
    </source>
</evidence>
<dbReference type="SFLD" id="SFLDG01129">
    <property type="entry name" value="C1.5:_HAD__Beta-PGM__Phosphata"/>
    <property type="match status" value="1"/>
</dbReference>
<dbReference type="EMBL" id="BDCX01000002">
    <property type="protein sequence ID" value="GAT65206.1"/>
    <property type="molecule type" value="Genomic_DNA"/>
</dbReference>
<dbReference type="RefSeq" id="WP_068894592.1">
    <property type="nucleotide sequence ID" value="NZ_BDCX01000002.1"/>
</dbReference>
<evidence type="ECO:0000313" key="1">
    <source>
        <dbReference type="EMBL" id="GAT65206.1"/>
    </source>
</evidence>
<protein>
    <submittedName>
        <fullName evidence="1">Phosphatase</fullName>
    </submittedName>
</protein>
<dbReference type="InterPro" id="IPR023214">
    <property type="entry name" value="HAD_sf"/>
</dbReference>
<dbReference type="OrthoDB" id="4307245at2"/>
<organism evidence="1 2">
    <name type="scientific">Planomonospora sphaerica</name>
    <dbReference type="NCBI Taxonomy" id="161355"/>
    <lineage>
        <taxon>Bacteria</taxon>
        <taxon>Bacillati</taxon>
        <taxon>Actinomycetota</taxon>
        <taxon>Actinomycetes</taxon>
        <taxon>Streptosporangiales</taxon>
        <taxon>Streptosporangiaceae</taxon>
        <taxon>Planomonospora</taxon>
    </lineage>
</organism>
<keyword evidence="2" id="KW-1185">Reference proteome</keyword>
<dbReference type="SUPFAM" id="SSF56784">
    <property type="entry name" value="HAD-like"/>
    <property type="match status" value="1"/>
</dbReference>
<dbReference type="InterPro" id="IPR023198">
    <property type="entry name" value="PGP-like_dom2"/>
</dbReference>
<dbReference type="Gene3D" id="1.10.150.240">
    <property type="entry name" value="Putative phosphatase, domain 2"/>
    <property type="match status" value="1"/>
</dbReference>